<dbReference type="KEGG" id="gms:SOIL9_17000"/>
<protein>
    <submittedName>
        <fullName evidence="1">Uncharacterized protein</fullName>
    </submittedName>
</protein>
<dbReference type="EMBL" id="LR593886">
    <property type="protein sequence ID" value="VTR96014.1"/>
    <property type="molecule type" value="Genomic_DNA"/>
</dbReference>
<sequence length="74" mass="8361">MPRKRSRITPDGQPAKCVVNVVPHLAAYLYRETRQRGYKNETDLVNDILRQWSVSLPALSWPEVAESLKAPTAA</sequence>
<dbReference type="Proteomes" id="UP000464178">
    <property type="component" value="Chromosome"/>
</dbReference>
<proteinExistence type="predicted"/>
<keyword evidence="2" id="KW-1185">Reference proteome</keyword>
<accession>A0A6P2D791</accession>
<gene>
    <name evidence="1" type="ORF">SOIL9_17000</name>
</gene>
<dbReference type="AlphaFoldDB" id="A0A6P2D791"/>
<name>A0A6P2D791_9BACT</name>
<evidence type="ECO:0000313" key="1">
    <source>
        <dbReference type="EMBL" id="VTR96014.1"/>
    </source>
</evidence>
<organism evidence="1 2">
    <name type="scientific">Gemmata massiliana</name>
    <dbReference type="NCBI Taxonomy" id="1210884"/>
    <lineage>
        <taxon>Bacteria</taxon>
        <taxon>Pseudomonadati</taxon>
        <taxon>Planctomycetota</taxon>
        <taxon>Planctomycetia</taxon>
        <taxon>Gemmatales</taxon>
        <taxon>Gemmataceae</taxon>
        <taxon>Gemmata</taxon>
    </lineage>
</organism>
<reference evidence="1 2" key="1">
    <citation type="submission" date="2019-05" db="EMBL/GenBank/DDBJ databases">
        <authorList>
            <consortium name="Science for Life Laboratories"/>
        </authorList>
    </citation>
    <scope>NUCLEOTIDE SEQUENCE [LARGE SCALE GENOMIC DNA]</scope>
    <source>
        <strain evidence="1">Soil9</strain>
    </source>
</reference>
<evidence type="ECO:0000313" key="2">
    <source>
        <dbReference type="Proteomes" id="UP000464178"/>
    </source>
</evidence>